<feature type="domain" description="Secretion system C-terminal sorting" evidence="4">
    <location>
        <begin position="519"/>
        <end position="592"/>
    </location>
</feature>
<gene>
    <name evidence="5" type="ORF">NATSA_11260</name>
</gene>
<name>A0A8J7RLU0_9BACT</name>
<reference evidence="5" key="1">
    <citation type="submission" date="2021-02" db="EMBL/GenBank/DDBJ databases">
        <title>Natronogracilivirga saccharolytica gen. nov. sp. nov. a new anaerobic, haloalkiliphilic carbohydrate-fermenting bacterium from soda lake and proposing of Cyclonatronumiaceae fam. nov. in the phylum Balneolaeota.</title>
        <authorList>
            <person name="Zhilina T.N."/>
            <person name="Sorokin D.Y."/>
            <person name="Zavarzina D.G."/>
            <person name="Toshchakov S.V."/>
            <person name="Kublanov I.V."/>
        </authorList>
    </citation>
    <scope>NUCLEOTIDE SEQUENCE</scope>
    <source>
        <strain evidence="5">Z-1702</strain>
    </source>
</reference>
<keyword evidence="6" id="KW-1185">Reference proteome</keyword>
<dbReference type="PANTHER" id="PTHR43405:SF1">
    <property type="entry name" value="GLYCOSYL HYDROLASE DIGH"/>
    <property type="match status" value="1"/>
</dbReference>
<dbReference type="Gene3D" id="3.20.20.80">
    <property type="entry name" value="Glycosidases"/>
    <property type="match status" value="1"/>
</dbReference>
<proteinExistence type="predicted"/>
<dbReference type="InterPro" id="IPR017853">
    <property type="entry name" value="GH"/>
</dbReference>
<dbReference type="RefSeq" id="WP_210512703.1">
    <property type="nucleotide sequence ID" value="NZ_JAFIDN010000009.1"/>
</dbReference>
<dbReference type="EMBL" id="JAFIDN010000009">
    <property type="protein sequence ID" value="MBP3193245.1"/>
    <property type="molecule type" value="Genomic_DNA"/>
</dbReference>
<organism evidence="5 6">
    <name type="scientific">Natronogracilivirga saccharolytica</name>
    <dbReference type="NCBI Taxonomy" id="2812953"/>
    <lineage>
        <taxon>Bacteria</taxon>
        <taxon>Pseudomonadati</taxon>
        <taxon>Balneolota</taxon>
        <taxon>Balneolia</taxon>
        <taxon>Balneolales</taxon>
        <taxon>Cyclonatronaceae</taxon>
        <taxon>Natronogracilivirga</taxon>
    </lineage>
</organism>
<dbReference type="Gene3D" id="2.60.40.4070">
    <property type="match status" value="1"/>
</dbReference>
<dbReference type="Proteomes" id="UP000673975">
    <property type="component" value="Unassembled WGS sequence"/>
</dbReference>
<comment type="caution">
    <text evidence="5">The sequence shown here is derived from an EMBL/GenBank/DDBJ whole genome shotgun (WGS) entry which is preliminary data.</text>
</comment>
<dbReference type="PANTHER" id="PTHR43405">
    <property type="entry name" value="GLYCOSYL HYDROLASE DIGH"/>
    <property type="match status" value="1"/>
</dbReference>
<feature type="domain" description="Glycosyl hydrolase-like 10" evidence="3">
    <location>
        <begin position="38"/>
        <end position="343"/>
    </location>
</feature>
<protein>
    <submittedName>
        <fullName evidence="5">Family 10 glycosylhydrolase</fullName>
    </submittedName>
</protein>
<evidence type="ECO:0000313" key="6">
    <source>
        <dbReference type="Proteomes" id="UP000673975"/>
    </source>
</evidence>
<dbReference type="AlphaFoldDB" id="A0A8J7RLU0"/>
<keyword evidence="1 2" id="KW-0732">Signal</keyword>
<sequence>MKSLRPAISFSLTGALIALLSFSAAYANPGETEHPKYEFRSSWVTTAWGLDWPSGNDPSSQQQQMINILDQLQDQNMNAIVFQASARGDAYYQSERLPWAYNLTGTPGEDPGWDPLQFVIDEARKRGMEVHAWFNAFTTAYASGNDATESADIPNVRFTNPEWMEHEGWMNPGFPEAREWHVENVLEMVENYDIDAVHFDRIRYPGGAYNRDDSLMSVHNPEDISGIDNWRRYNVTEFVRKVHEGIQDLGVPVKVGVTPIGHYDAGSTDSWGAQLGYNSVYQDSRYWAEQGYIDYIAPQVYWDIGGPDVGEDDPDYTHIVNDWVQNKRNDRHIYVGLAPYKSNIRSELGAQIDTSRTAGADGQLYFRNDNIATSGFSGRYDSKALVPPMPWRNMTEPNRVRDLAYDNAGSEITLSWDKPEPPRGEEDPLYRYLVYRVDRVNVLDDSGVIEDAGNIVAITGEPTFTDQINPDEDGDEFTYYVTTASRNNVEGDFVKVEVTPVSSEDERLVAEEVSLDQNYPNPFNPTTSISFSLPQQSHVTIEIFDVTGRLVETVVDEQKSAGSHSITWDASGNASGVYLYRLRAGNTTESRSMILMK</sequence>
<evidence type="ECO:0000259" key="4">
    <source>
        <dbReference type="Pfam" id="PF18962"/>
    </source>
</evidence>
<dbReference type="InterPro" id="IPR003790">
    <property type="entry name" value="GHL10"/>
</dbReference>
<evidence type="ECO:0000256" key="1">
    <source>
        <dbReference type="ARBA" id="ARBA00022729"/>
    </source>
</evidence>
<dbReference type="Pfam" id="PF18962">
    <property type="entry name" value="Por_Secre_tail"/>
    <property type="match status" value="1"/>
</dbReference>
<dbReference type="InterPro" id="IPR052177">
    <property type="entry name" value="Divisome_Glycosyl_Hydrolase"/>
</dbReference>
<dbReference type="Pfam" id="PF02638">
    <property type="entry name" value="GHL10"/>
    <property type="match status" value="1"/>
</dbReference>
<evidence type="ECO:0000256" key="2">
    <source>
        <dbReference type="SAM" id="SignalP"/>
    </source>
</evidence>
<dbReference type="InterPro" id="IPR026444">
    <property type="entry name" value="Secre_tail"/>
</dbReference>
<dbReference type="SUPFAM" id="SSF51445">
    <property type="entry name" value="(Trans)glycosidases"/>
    <property type="match status" value="1"/>
</dbReference>
<feature type="signal peptide" evidence="2">
    <location>
        <begin position="1"/>
        <end position="27"/>
    </location>
</feature>
<evidence type="ECO:0000313" key="5">
    <source>
        <dbReference type="EMBL" id="MBP3193245.1"/>
    </source>
</evidence>
<accession>A0A8J7RLU0</accession>
<dbReference type="NCBIfam" id="TIGR04183">
    <property type="entry name" value="Por_Secre_tail"/>
    <property type="match status" value="1"/>
</dbReference>
<feature type="chain" id="PRO_5035169109" evidence="2">
    <location>
        <begin position="28"/>
        <end position="597"/>
    </location>
</feature>
<evidence type="ECO:0000259" key="3">
    <source>
        <dbReference type="Pfam" id="PF02638"/>
    </source>
</evidence>